<feature type="domain" description="Outer membrane protein SusF/SusE-like C-terminal" evidence="1">
    <location>
        <begin position="448"/>
        <end position="545"/>
    </location>
</feature>
<dbReference type="GO" id="GO:2001070">
    <property type="term" value="F:starch binding"/>
    <property type="evidence" value="ECO:0007669"/>
    <property type="project" value="InterPro"/>
</dbReference>
<name>A0A7M4DA18_9BACT</name>
<dbReference type="InterPro" id="IPR036116">
    <property type="entry name" value="FN3_sf"/>
</dbReference>
<reference evidence="2 5" key="2">
    <citation type="submission" date="2019-12" db="EMBL/GenBank/DDBJ databases">
        <title>Draft genome sequence of Labilibaculum sp. strain 44 isolated from deep waters of Black Sea.</title>
        <authorList>
            <person name="Yadav S."/>
            <person name="Villanueva L."/>
        </authorList>
    </citation>
    <scope>NUCLEOTIDE SEQUENCE [LARGE SCALE GENOMIC DNA]</scope>
    <source>
        <strain evidence="2 5">44</strain>
    </source>
</reference>
<evidence type="ECO:0000313" key="5">
    <source>
        <dbReference type="Proteomes" id="UP000462449"/>
    </source>
</evidence>
<dbReference type="SUPFAM" id="SSF49265">
    <property type="entry name" value="Fibronectin type III"/>
    <property type="match status" value="2"/>
</dbReference>
<organism evidence="2 5">
    <name type="scientific">Labilibaculum euxinus</name>
    <dbReference type="NCBI Taxonomy" id="2686357"/>
    <lineage>
        <taxon>Bacteria</taxon>
        <taxon>Pseudomonadati</taxon>
        <taxon>Bacteroidota</taxon>
        <taxon>Bacteroidia</taxon>
        <taxon>Marinilabiliales</taxon>
        <taxon>Marinifilaceae</taxon>
        <taxon>Labilibaculum</taxon>
    </lineage>
</organism>
<dbReference type="Gene3D" id="2.60.40.3610">
    <property type="match status" value="1"/>
</dbReference>
<feature type="domain" description="Outer membrane protein SusF/SusE-like C-terminal" evidence="1">
    <location>
        <begin position="346"/>
        <end position="440"/>
    </location>
</feature>
<dbReference type="OrthoDB" id="1100554at2"/>
<protein>
    <submittedName>
        <fullName evidence="2">SusF/SusE family outer membrane protein</fullName>
    </submittedName>
</protein>
<sequence>MITVFIQKLINISTKYLSMKNNIFIKLLGLAFTALLLVFVGCNKDDLVKLDAEMATWKNDGITSTSVELGGIVVAEGDGISEYGVVWGTTENPTTADSKKVADNVEKAVYWVTIDGLEHLSTYHYRAYAITDGGTTLYGKDDVFTTLAHKPTIIISNEATDITDITANIAANVPYDGKALVTAKGICWSTEENPTVENTFTDEGEGMGEFTSALTNLKAKTVYYARAYATNSIGTVYSTQITFTTLVGIATVETGTASAKATTAQVTGNVIYNGGLPISERGICYGKTENPTIADGKVTNTGDEGEFTVDLTGLETSTTYHARAYAINSEGVAYGAEVLFSTFPTTMYINGSFVPGWTWTNDAVLEMIPVHSNPHLFWKIAWFDSGAELKFNSVRDWNGTEFGKTGGTADANGVWNKGGDNIPVEAAGYKMVVVNLLANTIQVTDPVIYAQGSAFGNWNGGEFLFTPDVADAKILVSPAAVADDNARMYVTATTLTNTDSDPVDWWQAEFSVLAGKIEYRGTGNDLAGAPITTGQKVKLNFSTESGIFE</sequence>
<dbReference type="EMBL" id="QTZN02000050">
    <property type="protein sequence ID" value="MVB08702.1"/>
    <property type="molecule type" value="Genomic_DNA"/>
</dbReference>
<proteinExistence type="predicted"/>
<dbReference type="InterPro" id="IPR032187">
    <property type="entry name" value="SusF/SusE-like_C"/>
</dbReference>
<keyword evidence="4" id="KW-1185">Reference proteome</keyword>
<evidence type="ECO:0000259" key="1">
    <source>
        <dbReference type="Pfam" id="PF16411"/>
    </source>
</evidence>
<dbReference type="InterPro" id="IPR013783">
    <property type="entry name" value="Ig-like_fold"/>
</dbReference>
<dbReference type="CDD" id="cd12965">
    <property type="entry name" value="CBM-Eb_CBM-Fb"/>
    <property type="match status" value="1"/>
</dbReference>
<reference evidence="3 4" key="1">
    <citation type="submission" date="2019-11" db="EMBL/GenBank/DDBJ databases">
        <title>Draft genome sequence of Labilibaculum sp. strain SYP isolated from Black Sea.</title>
        <authorList>
            <person name="Yadav S."/>
            <person name="Villanueva L."/>
        </authorList>
    </citation>
    <scope>NUCLEOTIDE SEQUENCE [LARGE SCALE GENOMIC DNA]</scope>
    <source>
        <strain evidence="3 4">44</strain>
    </source>
</reference>
<gene>
    <name evidence="3" type="ORF">DWB62_016875</name>
    <name evidence="2" type="ORF">GNY23_16875</name>
</gene>
<comment type="caution">
    <text evidence="2">The sequence shown here is derived from an EMBL/GenBank/DDBJ whole genome shotgun (WGS) entry which is preliminary data.</text>
</comment>
<dbReference type="EMBL" id="WOTW01000050">
    <property type="protein sequence ID" value="MUP39497.1"/>
    <property type="molecule type" value="Genomic_DNA"/>
</dbReference>
<dbReference type="Proteomes" id="UP000462449">
    <property type="component" value="Unassembled WGS sequence"/>
</dbReference>
<dbReference type="GO" id="GO:0019867">
    <property type="term" value="C:outer membrane"/>
    <property type="evidence" value="ECO:0007669"/>
    <property type="project" value="InterPro"/>
</dbReference>
<dbReference type="Pfam" id="PF16411">
    <property type="entry name" value="SusF_SusE"/>
    <property type="match status" value="2"/>
</dbReference>
<dbReference type="Proteomes" id="UP000285951">
    <property type="component" value="Unassembled WGS sequence"/>
</dbReference>
<dbReference type="AlphaFoldDB" id="A0A7M4DA18"/>
<dbReference type="Gene3D" id="2.60.40.10">
    <property type="entry name" value="Immunoglobulins"/>
    <property type="match status" value="1"/>
</dbReference>
<evidence type="ECO:0000313" key="3">
    <source>
        <dbReference type="EMBL" id="MVB08702.1"/>
    </source>
</evidence>
<dbReference type="Gene3D" id="2.60.40.3620">
    <property type="match status" value="1"/>
</dbReference>
<evidence type="ECO:0000313" key="4">
    <source>
        <dbReference type="Proteomes" id="UP000285951"/>
    </source>
</evidence>
<accession>A0A7M4DA18</accession>
<evidence type="ECO:0000313" key="2">
    <source>
        <dbReference type="EMBL" id="MUP39497.1"/>
    </source>
</evidence>